<feature type="domain" description="ShKT" evidence="3">
    <location>
        <begin position="553"/>
        <end position="587"/>
    </location>
</feature>
<keyword evidence="1" id="KW-1015">Disulfide bond</keyword>
<feature type="compositionally biased region" description="Low complexity" evidence="2">
    <location>
        <begin position="153"/>
        <end position="220"/>
    </location>
</feature>
<dbReference type="WBParaSite" id="BXY_0603500.1">
    <property type="protein sequence ID" value="BXY_0603500.1"/>
    <property type="gene ID" value="BXY_0603500"/>
</dbReference>
<dbReference type="SMART" id="SM00254">
    <property type="entry name" value="ShKT"/>
    <property type="match status" value="3"/>
</dbReference>
<dbReference type="EMBL" id="CAJFDI010000003">
    <property type="protein sequence ID" value="CAD5220567.1"/>
    <property type="molecule type" value="Genomic_DNA"/>
</dbReference>
<reference evidence="7" key="1">
    <citation type="submission" date="2016-11" db="UniProtKB">
        <authorList>
            <consortium name="WormBaseParasite"/>
        </authorList>
    </citation>
    <scope>IDENTIFICATION</scope>
</reference>
<reference evidence="4" key="2">
    <citation type="submission" date="2020-09" db="EMBL/GenBank/DDBJ databases">
        <authorList>
            <person name="Kikuchi T."/>
        </authorList>
    </citation>
    <scope>NUCLEOTIDE SEQUENCE</scope>
    <source>
        <strain evidence="4">Ka4C1</strain>
    </source>
</reference>
<comment type="caution">
    <text evidence="1">Lacks conserved residue(s) required for the propagation of feature annotation.</text>
</comment>
<protein>
    <submittedName>
        <fullName evidence="4">(pine wood nematode) hypothetical protein</fullName>
    </submittedName>
</protein>
<gene>
    <name evidence="4" type="ORF">BXYJ_LOCUS6243</name>
</gene>
<feature type="disulfide bond" evidence="1">
    <location>
        <begin position="553"/>
        <end position="587"/>
    </location>
</feature>
<feature type="disulfide bond" evidence="1">
    <location>
        <begin position="362"/>
        <end position="396"/>
    </location>
</feature>
<dbReference type="EMBL" id="CAJFCV020000003">
    <property type="protein sequence ID" value="CAG9106799.1"/>
    <property type="molecule type" value="Genomic_DNA"/>
</dbReference>
<dbReference type="Proteomes" id="UP000659654">
    <property type="component" value="Unassembled WGS sequence"/>
</dbReference>
<dbReference type="AlphaFoldDB" id="A0A1I7RZ67"/>
<evidence type="ECO:0000313" key="7">
    <source>
        <dbReference type="WBParaSite" id="BXY_0603500.1"/>
    </source>
</evidence>
<evidence type="ECO:0000313" key="4">
    <source>
        <dbReference type="EMBL" id="CAD5220567.1"/>
    </source>
</evidence>
<dbReference type="PROSITE" id="PS51670">
    <property type="entry name" value="SHKT"/>
    <property type="match status" value="2"/>
</dbReference>
<keyword evidence="6" id="KW-1185">Reference proteome</keyword>
<dbReference type="InterPro" id="IPR003582">
    <property type="entry name" value="ShKT_dom"/>
</dbReference>
<evidence type="ECO:0000259" key="3">
    <source>
        <dbReference type="PROSITE" id="PS51670"/>
    </source>
</evidence>
<sequence>MVEQPPNIYKWIEENAHICTSVPSNGENIVNFLTPAEGLKCSLCPDHNPRESPSSACAVELSPNEIDVDIGCHPIPELCLMELKTRYADFFTSKPKPANSAKSTEDIFMTKSNPFEKTVINQLGRSSNVNLKIKTPRKEISIPKSNVFAPQETTRTTSTSTTTRPATVTSTTPTSTSTFTTTTTATTVTTPTTTTSHSTTTTTTTPTSTITTTARTTTTTQPPFHADNNLGTSSEPLVNTATDAFALMTEVDADSGGFTTIRANIFSSPSVMQPVNLTINNTDMAMHSRTALPLGPLNKEVLPGDFKWGEKSHIDKRVGQSIWAKRPTLPNWINKKMITTTPTTLIVNVSASVPGTTTKKECKDAHLLCCFWAIAGECDSNPFWMRIHCSKTCGTCDCSLNEADQCNSTGVVCEIPTTTTTTTTTTTATSTTLTTTLPTTTTTEETTTRNYGRFTVKPRLKLPSWKQRPLPPGPPSYKPPETDEFIDRGEPGIRPPFEPKDGVLLDKFPAYGEGYGASGQRSTLEPPPLTTEFVPTSTTSIPPTPSTTTFSTCFNYNPLCEFWADLGECAKNPFWMRPNCQRSCRSCGESVEDVYAPQAKPGCSNEHQLCPFWGFIGECVRNPRWMLKHCRPSCRVC</sequence>
<evidence type="ECO:0000313" key="6">
    <source>
        <dbReference type="Proteomes" id="UP000659654"/>
    </source>
</evidence>
<dbReference type="Pfam" id="PF01549">
    <property type="entry name" value="ShK"/>
    <property type="match status" value="3"/>
</dbReference>
<dbReference type="eggNOG" id="ENOG502SAIQ">
    <property type="taxonomic scope" value="Eukaryota"/>
</dbReference>
<evidence type="ECO:0000313" key="5">
    <source>
        <dbReference type="Proteomes" id="UP000095284"/>
    </source>
</evidence>
<evidence type="ECO:0000256" key="2">
    <source>
        <dbReference type="SAM" id="MobiDB-lite"/>
    </source>
</evidence>
<dbReference type="OrthoDB" id="5920234at2759"/>
<dbReference type="Proteomes" id="UP000582659">
    <property type="component" value="Unassembled WGS sequence"/>
</dbReference>
<proteinExistence type="predicted"/>
<accession>A0A1I7RZ67</accession>
<dbReference type="Proteomes" id="UP000095284">
    <property type="component" value="Unplaced"/>
</dbReference>
<name>A0A1I7RZ67_BURXY</name>
<feature type="region of interest" description="Disordered" evidence="2">
    <location>
        <begin position="517"/>
        <end position="542"/>
    </location>
</feature>
<feature type="domain" description="ShKT" evidence="3">
    <location>
        <begin position="362"/>
        <end position="396"/>
    </location>
</feature>
<feature type="region of interest" description="Disordered" evidence="2">
    <location>
        <begin position="150"/>
        <end position="235"/>
    </location>
</feature>
<evidence type="ECO:0000256" key="1">
    <source>
        <dbReference type="PROSITE-ProRule" id="PRU01005"/>
    </source>
</evidence>
<dbReference type="SMR" id="A0A1I7RZ67"/>
<organism evidence="5 7">
    <name type="scientific">Bursaphelenchus xylophilus</name>
    <name type="common">Pinewood nematode worm</name>
    <name type="synonym">Aphelenchoides xylophilus</name>
    <dbReference type="NCBI Taxonomy" id="6326"/>
    <lineage>
        <taxon>Eukaryota</taxon>
        <taxon>Metazoa</taxon>
        <taxon>Ecdysozoa</taxon>
        <taxon>Nematoda</taxon>
        <taxon>Chromadorea</taxon>
        <taxon>Rhabditida</taxon>
        <taxon>Tylenchina</taxon>
        <taxon>Tylenchomorpha</taxon>
        <taxon>Aphelenchoidea</taxon>
        <taxon>Aphelenchoididae</taxon>
        <taxon>Bursaphelenchus</taxon>
    </lineage>
</organism>